<accession>A0A9X6R8P3</accession>
<evidence type="ECO:0000313" key="3">
    <source>
        <dbReference type="Proteomes" id="UP000195160"/>
    </source>
</evidence>
<feature type="region of interest" description="Disordered" evidence="1">
    <location>
        <begin position="20"/>
        <end position="85"/>
    </location>
</feature>
<comment type="caution">
    <text evidence="2">The sequence shown here is derived from an EMBL/GenBank/DDBJ whole genome shotgun (WGS) entry which is preliminary data.</text>
</comment>
<feature type="compositionally biased region" description="Basic and acidic residues" evidence="1">
    <location>
        <begin position="23"/>
        <end position="62"/>
    </location>
</feature>
<reference evidence="2 3" key="1">
    <citation type="submission" date="2016-10" db="EMBL/GenBank/DDBJ databases">
        <title>Comparative genomics of Bacillus thuringiensis reveals a path to pathogens against multiple invertebrate hosts.</title>
        <authorList>
            <person name="Zheng J."/>
            <person name="Gao Q."/>
            <person name="Liu H."/>
            <person name="Peng D."/>
            <person name="Ruan L."/>
            <person name="Sun M."/>
        </authorList>
    </citation>
    <scope>NUCLEOTIDE SEQUENCE [LARGE SCALE GENOMIC DNA]</scope>
    <source>
        <strain evidence="2">T30001</strain>
    </source>
</reference>
<proteinExistence type="predicted"/>
<evidence type="ECO:0008006" key="4">
    <source>
        <dbReference type="Google" id="ProtNLM"/>
    </source>
</evidence>
<dbReference type="EMBL" id="MOOV01000283">
    <property type="protein sequence ID" value="OUB84408.1"/>
    <property type="molecule type" value="Genomic_DNA"/>
</dbReference>
<dbReference type="RefSeq" id="WP_088071011.1">
    <property type="nucleotide sequence ID" value="NZ_MOOV01000283.1"/>
</dbReference>
<evidence type="ECO:0000256" key="1">
    <source>
        <dbReference type="SAM" id="MobiDB-lite"/>
    </source>
</evidence>
<organism evidence="2 3">
    <name type="scientific">Bacillus thuringiensis subsp. medellin</name>
    <dbReference type="NCBI Taxonomy" id="79672"/>
    <lineage>
        <taxon>Bacteria</taxon>
        <taxon>Bacillati</taxon>
        <taxon>Bacillota</taxon>
        <taxon>Bacilli</taxon>
        <taxon>Bacillales</taxon>
        <taxon>Bacillaceae</taxon>
        <taxon>Bacillus</taxon>
        <taxon>Bacillus cereus group</taxon>
    </lineage>
</organism>
<sequence length="85" mass="9305">MIKKIVGLLFIIGLLGGCTVSQEDGKSNTKADKPKQIESPNKKPGDSVTKEKKDEMSIRINEDGSYTEIDDDGNEKPLDPKEIGK</sequence>
<feature type="compositionally biased region" description="Basic and acidic residues" evidence="1">
    <location>
        <begin position="74"/>
        <end position="85"/>
    </location>
</feature>
<dbReference type="AlphaFoldDB" id="A0A9X6R8P3"/>
<gene>
    <name evidence="2" type="ORF">BK784_35595</name>
</gene>
<name>A0A9X6R8P3_BACTV</name>
<evidence type="ECO:0000313" key="2">
    <source>
        <dbReference type="EMBL" id="OUB84408.1"/>
    </source>
</evidence>
<protein>
    <recommendedName>
        <fullName evidence="4">Lipoprotein</fullName>
    </recommendedName>
</protein>
<dbReference type="PROSITE" id="PS51257">
    <property type="entry name" value="PROKAR_LIPOPROTEIN"/>
    <property type="match status" value="1"/>
</dbReference>
<dbReference type="Proteomes" id="UP000195160">
    <property type="component" value="Unassembled WGS sequence"/>
</dbReference>